<evidence type="ECO:0008006" key="4">
    <source>
        <dbReference type="Google" id="ProtNLM"/>
    </source>
</evidence>
<evidence type="ECO:0000313" key="3">
    <source>
        <dbReference type="Proteomes" id="UP000001661"/>
    </source>
</evidence>
<dbReference type="AlphaFoldDB" id="D9QS00"/>
<dbReference type="EMBL" id="CP002105">
    <property type="protein sequence ID" value="ADL13291.1"/>
    <property type="molecule type" value="Genomic_DNA"/>
</dbReference>
<dbReference type="Pfam" id="PF01969">
    <property type="entry name" value="Ni_insertion"/>
    <property type="match status" value="1"/>
</dbReference>
<evidence type="ECO:0000313" key="2">
    <source>
        <dbReference type="EMBL" id="ADL13291.1"/>
    </source>
</evidence>
<keyword evidence="1" id="KW-0533">Nickel</keyword>
<dbReference type="PANTHER" id="PTHR36566:SF1">
    <property type="entry name" value="PYRIDINIUM-3,5-BISTHIOCARBOXYLIC ACID MONONUCLEOTIDE NICKEL INSERTION PROTEIN"/>
    <property type="match status" value="1"/>
</dbReference>
<gene>
    <name evidence="2" type="ordered locus">Acear_1786</name>
</gene>
<evidence type="ECO:0000256" key="1">
    <source>
        <dbReference type="ARBA" id="ARBA00022596"/>
    </source>
</evidence>
<name>D9QS00_ACEAZ</name>
<dbReference type="KEGG" id="aar:Acear_1786"/>
<accession>D9QS00</accession>
<proteinExistence type="predicted"/>
<protein>
    <recommendedName>
        <fullName evidence="4">TIGR00299 family protein</fullName>
    </recommendedName>
</protein>
<dbReference type="InterPro" id="IPR002822">
    <property type="entry name" value="Ni_insertion"/>
</dbReference>
<sequence length="371" mass="41985">MKVAYFDLTNGVDAAGILGAVIDLGWKVDNLRKLLSGLNLTELELDLVERVRVSVQDKRVGVELGLDSDLEEEMLDYKEVKELISSSNLDEMFIKEALEIFAALFKIKTELFLREVITALVYILGILNGIKMLKLERIYASSIRLGESPEFTVLELLKGNPVSFLADKERLVTELGAALVSSLVDEFNSGQNMILEDSGYGLITESSEKLRITLGSIDKEAEYQQDEVITVETNIDDMSQEFYDYIIQQLFKVGALDVYLTPIQMKKNRPAQKLTVLTAERNLNNLLEIIFAETTTLGVRINRQQRYKLEREIRQISLEGREVDVKLGFKGDKLVNIAPEYDSCKQAAEDLDLPLKEVYRRTVASIDRLDT</sequence>
<dbReference type="Proteomes" id="UP000001661">
    <property type="component" value="Chromosome"/>
</dbReference>
<dbReference type="PANTHER" id="PTHR36566">
    <property type="entry name" value="NICKEL INSERTION PROTEIN-RELATED"/>
    <property type="match status" value="1"/>
</dbReference>
<dbReference type="Gene3D" id="3.10.20.300">
    <property type="entry name" value="mk0293 like domain"/>
    <property type="match status" value="1"/>
</dbReference>
<dbReference type="STRING" id="574087.Acear_1786"/>
<keyword evidence="3" id="KW-1185">Reference proteome</keyword>
<dbReference type="HOGENOM" id="CLU_028523_2_1_9"/>
<dbReference type="RefSeq" id="WP_013278736.1">
    <property type="nucleotide sequence ID" value="NC_014378.1"/>
</dbReference>
<organism evidence="2 3">
    <name type="scientific">Acetohalobium arabaticum (strain ATCC 49924 / DSM 5501 / Z-7288)</name>
    <dbReference type="NCBI Taxonomy" id="574087"/>
    <lineage>
        <taxon>Bacteria</taxon>
        <taxon>Bacillati</taxon>
        <taxon>Bacillota</taxon>
        <taxon>Clostridia</taxon>
        <taxon>Halanaerobiales</taxon>
        <taxon>Halobacteroidaceae</taxon>
        <taxon>Acetohalobium</taxon>
    </lineage>
</organism>
<reference evidence="2 3" key="1">
    <citation type="journal article" date="2010" name="Stand. Genomic Sci.">
        <title>Complete genome sequence of Acetohalobium arabaticum type strain (Z-7288).</title>
        <authorList>
            <person name="Sikorski J."/>
            <person name="Lapidus A."/>
            <person name="Chertkov O."/>
            <person name="Lucas S."/>
            <person name="Copeland A."/>
            <person name="Glavina Del Rio T."/>
            <person name="Nolan M."/>
            <person name="Tice H."/>
            <person name="Cheng J.F."/>
            <person name="Han C."/>
            <person name="Brambilla E."/>
            <person name="Pitluck S."/>
            <person name="Liolios K."/>
            <person name="Ivanova N."/>
            <person name="Mavromatis K."/>
            <person name="Mikhailova N."/>
            <person name="Pati A."/>
            <person name="Bruce D."/>
            <person name="Detter C."/>
            <person name="Tapia R."/>
            <person name="Goodwin L."/>
            <person name="Chen A."/>
            <person name="Palaniappan K."/>
            <person name="Land M."/>
            <person name="Hauser L."/>
            <person name="Chang Y.J."/>
            <person name="Jeffries C.D."/>
            <person name="Rohde M."/>
            <person name="Goker M."/>
            <person name="Spring S."/>
            <person name="Woyke T."/>
            <person name="Bristow J."/>
            <person name="Eisen J.A."/>
            <person name="Markowitz V."/>
            <person name="Hugenholtz P."/>
            <person name="Kyrpides N.C."/>
            <person name="Klenk H.P."/>
        </authorList>
    </citation>
    <scope>NUCLEOTIDE SEQUENCE [LARGE SCALE GENOMIC DNA]</scope>
    <source>
        <strain evidence="3">ATCC 49924 / DSM 5501 / Z-7288</strain>
    </source>
</reference>
<dbReference type="Gene3D" id="3.30.70.1380">
    <property type="entry name" value="Transcriptional regulatory protein pf0864 domain like"/>
    <property type="match status" value="1"/>
</dbReference>
<dbReference type="eggNOG" id="COG1641">
    <property type="taxonomic scope" value="Bacteria"/>
</dbReference>
<dbReference type="OrthoDB" id="9765625at2"/>